<name>A0AAV1G9I5_XYRNO</name>
<comment type="subcellular location">
    <subcellularLocation>
        <location evidence="1">Cytoplasm</location>
    </subcellularLocation>
</comment>
<dbReference type="InterPro" id="IPR036179">
    <property type="entry name" value="Ig-like_dom_sf"/>
</dbReference>
<evidence type="ECO:0000256" key="1">
    <source>
        <dbReference type="ARBA" id="ARBA00004496"/>
    </source>
</evidence>
<feature type="compositionally biased region" description="Low complexity" evidence="5">
    <location>
        <begin position="369"/>
        <end position="381"/>
    </location>
</feature>
<gene>
    <name evidence="8" type="ORF">XNOV1_A015854</name>
</gene>
<feature type="domain" description="Ig-like" evidence="7">
    <location>
        <begin position="222"/>
        <end position="320"/>
    </location>
</feature>
<evidence type="ECO:0000256" key="6">
    <source>
        <dbReference type="SAM" id="Phobius"/>
    </source>
</evidence>
<feature type="region of interest" description="Disordered" evidence="5">
    <location>
        <begin position="353"/>
        <end position="387"/>
    </location>
</feature>
<dbReference type="InterPro" id="IPR052385">
    <property type="entry name" value="Obscurin/Obscurin-like_Reg"/>
</dbReference>
<dbReference type="EMBL" id="OY660875">
    <property type="protein sequence ID" value="CAJ1069203.1"/>
    <property type="molecule type" value="Genomic_DNA"/>
</dbReference>
<dbReference type="SMART" id="SM00406">
    <property type="entry name" value="IGv"/>
    <property type="match status" value="1"/>
</dbReference>
<evidence type="ECO:0000313" key="8">
    <source>
        <dbReference type="EMBL" id="CAJ1069203.1"/>
    </source>
</evidence>
<reference evidence="8" key="1">
    <citation type="submission" date="2023-08" db="EMBL/GenBank/DDBJ databases">
        <authorList>
            <person name="Alioto T."/>
            <person name="Alioto T."/>
            <person name="Gomez Garrido J."/>
        </authorList>
    </citation>
    <scope>NUCLEOTIDE SEQUENCE</scope>
</reference>
<dbReference type="InterPro" id="IPR003599">
    <property type="entry name" value="Ig_sub"/>
</dbReference>
<dbReference type="SMART" id="SM00409">
    <property type="entry name" value="IG"/>
    <property type="match status" value="1"/>
</dbReference>
<dbReference type="InterPro" id="IPR013106">
    <property type="entry name" value="Ig_V-set"/>
</dbReference>
<keyword evidence="6" id="KW-0472">Membrane</keyword>
<sequence>MQSMKLQHGMERELCLSVCVIQLWMESATRKLQGDTRAASLLQLKGEGGGLVVLLHDAASRETRKRSSERPAHRGDRGIIIMSAIRKQLSFQILLLFISCRNINTKTLGATAPPLDPTAPLQKLERSYVLKGDSHTEKVELLNPVSLVLMCTWTGSQNKPTNITGFWSKDGKEIENSRVTVQLENKQYNLKRTFSIASEADLGSYSCDFGGEAKINFVLAVPQMGDERDKPIVSYLGDSVVVPCKLDDSKPTPNTWNWYRANETGKEQIIAGQKFSIKNDEKKTKLVIHDLTADDSGLYYCGAVYGVGITMGRVELKVISFFEPLKPFIAILVEVIILVAAILLYEKSRSKKDYTAAGNGATDQTNTLSSGENNGPEESSSMRQRKV</sequence>
<dbReference type="GO" id="GO:0005737">
    <property type="term" value="C:cytoplasm"/>
    <property type="evidence" value="ECO:0007669"/>
    <property type="project" value="UniProtKB-SubCell"/>
</dbReference>
<proteinExistence type="predicted"/>
<dbReference type="PANTHER" id="PTHR35971">
    <property type="entry name" value="SI:DKEY-31G6.6"/>
    <property type="match status" value="1"/>
</dbReference>
<keyword evidence="4" id="KW-1015">Disulfide bond</keyword>
<dbReference type="Pfam" id="PF13927">
    <property type="entry name" value="Ig_3"/>
    <property type="match status" value="1"/>
</dbReference>
<keyword evidence="2" id="KW-0963">Cytoplasm</keyword>
<dbReference type="Gene3D" id="2.60.40.10">
    <property type="entry name" value="Immunoglobulins"/>
    <property type="match status" value="2"/>
</dbReference>
<feature type="transmembrane region" description="Helical" evidence="6">
    <location>
        <begin position="327"/>
        <end position="345"/>
    </location>
</feature>
<accession>A0AAV1G9I5</accession>
<evidence type="ECO:0000256" key="2">
    <source>
        <dbReference type="ARBA" id="ARBA00022490"/>
    </source>
</evidence>
<keyword evidence="6" id="KW-0812">Transmembrane</keyword>
<evidence type="ECO:0000259" key="7">
    <source>
        <dbReference type="PROSITE" id="PS50835"/>
    </source>
</evidence>
<evidence type="ECO:0000256" key="3">
    <source>
        <dbReference type="ARBA" id="ARBA00022553"/>
    </source>
</evidence>
<keyword evidence="3" id="KW-0597">Phosphoprotein</keyword>
<organism evidence="8 9">
    <name type="scientific">Xyrichtys novacula</name>
    <name type="common">Pearly razorfish</name>
    <name type="synonym">Hemipteronotus novacula</name>
    <dbReference type="NCBI Taxonomy" id="13765"/>
    <lineage>
        <taxon>Eukaryota</taxon>
        <taxon>Metazoa</taxon>
        <taxon>Chordata</taxon>
        <taxon>Craniata</taxon>
        <taxon>Vertebrata</taxon>
        <taxon>Euteleostomi</taxon>
        <taxon>Actinopterygii</taxon>
        <taxon>Neopterygii</taxon>
        <taxon>Teleostei</taxon>
        <taxon>Neoteleostei</taxon>
        <taxon>Acanthomorphata</taxon>
        <taxon>Eupercaria</taxon>
        <taxon>Labriformes</taxon>
        <taxon>Labridae</taxon>
        <taxon>Xyrichtys</taxon>
    </lineage>
</organism>
<dbReference type="PROSITE" id="PS50835">
    <property type="entry name" value="IG_LIKE"/>
    <property type="match status" value="2"/>
</dbReference>
<dbReference type="InterPro" id="IPR007110">
    <property type="entry name" value="Ig-like_dom"/>
</dbReference>
<dbReference type="PANTHER" id="PTHR35971:SF5">
    <property type="entry name" value="OBSCURIN LIKE CYTOSKELETAL ADAPTOR 1"/>
    <property type="match status" value="1"/>
</dbReference>
<dbReference type="InterPro" id="IPR013783">
    <property type="entry name" value="Ig-like_fold"/>
</dbReference>
<feature type="domain" description="Ig-like" evidence="7">
    <location>
        <begin position="113"/>
        <end position="207"/>
    </location>
</feature>
<evidence type="ECO:0000313" key="9">
    <source>
        <dbReference type="Proteomes" id="UP001178508"/>
    </source>
</evidence>
<dbReference type="SUPFAM" id="SSF48726">
    <property type="entry name" value="Immunoglobulin"/>
    <property type="match status" value="2"/>
</dbReference>
<dbReference type="AlphaFoldDB" id="A0AAV1G9I5"/>
<keyword evidence="9" id="KW-1185">Reference proteome</keyword>
<evidence type="ECO:0000256" key="5">
    <source>
        <dbReference type="SAM" id="MobiDB-lite"/>
    </source>
</evidence>
<dbReference type="Proteomes" id="UP001178508">
    <property type="component" value="Chromosome 12"/>
</dbReference>
<protein>
    <submittedName>
        <fullName evidence="8">Embigin</fullName>
    </submittedName>
</protein>
<evidence type="ECO:0000256" key="4">
    <source>
        <dbReference type="ARBA" id="ARBA00023157"/>
    </source>
</evidence>
<keyword evidence="6" id="KW-1133">Transmembrane helix</keyword>